<dbReference type="OrthoDB" id="9808428at2"/>
<evidence type="ECO:0000313" key="3">
    <source>
        <dbReference type="EMBL" id="TKC62574.1"/>
    </source>
</evidence>
<dbReference type="RefSeq" id="WP_131611179.1">
    <property type="nucleotide sequence ID" value="NZ_SJSM01000019.1"/>
</dbReference>
<keyword evidence="4" id="KW-1185">Reference proteome</keyword>
<evidence type="ECO:0000313" key="4">
    <source>
        <dbReference type="Proteomes" id="UP000291117"/>
    </source>
</evidence>
<keyword evidence="2" id="KW-0255">Endonuclease</keyword>
<dbReference type="GO" id="GO:0004519">
    <property type="term" value="F:endonuclease activity"/>
    <property type="evidence" value="ECO:0007669"/>
    <property type="project" value="UniProtKB-KW"/>
</dbReference>
<dbReference type="InterPro" id="IPR012296">
    <property type="entry name" value="Nuclease_put_TT1808"/>
</dbReference>
<evidence type="ECO:0000313" key="2">
    <source>
        <dbReference type="EMBL" id="TCC89011.1"/>
    </source>
</evidence>
<dbReference type="EMBL" id="SJSM01000019">
    <property type="protein sequence ID" value="TCC89011.1"/>
    <property type="molecule type" value="Genomic_DNA"/>
</dbReference>
<organism evidence="2 4">
    <name type="scientific">Pedobacter hiemivivus</name>
    <dbReference type="NCBI Taxonomy" id="2530454"/>
    <lineage>
        <taxon>Bacteria</taxon>
        <taxon>Pseudomonadati</taxon>
        <taxon>Bacteroidota</taxon>
        <taxon>Sphingobacteriia</taxon>
        <taxon>Sphingobacteriales</taxon>
        <taxon>Sphingobacteriaceae</taxon>
        <taxon>Pedobacter</taxon>
    </lineage>
</organism>
<evidence type="ECO:0000259" key="1">
    <source>
        <dbReference type="Pfam" id="PF05685"/>
    </source>
</evidence>
<dbReference type="Pfam" id="PF05685">
    <property type="entry name" value="Uma2"/>
    <property type="match status" value="1"/>
</dbReference>
<dbReference type="InterPro" id="IPR008538">
    <property type="entry name" value="Uma2"/>
</dbReference>
<dbReference type="PANTHER" id="PTHR36558">
    <property type="entry name" value="GLR1098 PROTEIN"/>
    <property type="match status" value="1"/>
</dbReference>
<dbReference type="Proteomes" id="UP000291117">
    <property type="component" value="Unassembled WGS sequence"/>
</dbReference>
<dbReference type="Proteomes" id="UP000309594">
    <property type="component" value="Unassembled WGS sequence"/>
</dbReference>
<protein>
    <submittedName>
        <fullName evidence="2">Uma2 family endonuclease</fullName>
    </submittedName>
</protein>
<accession>A0A4R0MQ63</accession>
<accession>A0A4U1GFP6</accession>
<keyword evidence="2" id="KW-0540">Nuclease</keyword>
<name>A0A4R0MQ63_9SPHI</name>
<evidence type="ECO:0000313" key="5">
    <source>
        <dbReference type="Proteomes" id="UP000309594"/>
    </source>
</evidence>
<reference evidence="3 5" key="2">
    <citation type="submission" date="2019-04" db="EMBL/GenBank/DDBJ databases">
        <title>Pedobacter sp. RP-1-16 sp. nov., isolated from Arctic soil.</title>
        <authorList>
            <person name="Dahal R.H."/>
            <person name="Kim D.-U."/>
        </authorList>
    </citation>
    <scope>NUCLEOTIDE SEQUENCE [LARGE SCALE GENOMIC DNA]</scope>
    <source>
        <strain evidence="3 5">RP-1-16</strain>
    </source>
</reference>
<dbReference type="Gene3D" id="3.90.1570.10">
    <property type="entry name" value="tt1808, chain A"/>
    <property type="match status" value="1"/>
</dbReference>
<dbReference type="SUPFAM" id="SSF52980">
    <property type="entry name" value="Restriction endonuclease-like"/>
    <property type="match status" value="1"/>
</dbReference>
<feature type="domain" description="Putative restriction endonuclease" evidence="1">
    <location>
        <begin position="42"/>
        <end position="211"/>
    </location>
</feature>
<dbReference type="EMBL" id="SWDX01000003">
    <property type="protein sequence ID" value="TKC62574.1"/>
    <property type="molecule type" value="Genomic_DNA"/>
</dbReference>
<sequence>MNDDKVKGAKRAKKTKSYIQKEPVVRKVSDIDISGTYSYANYLKWEIAERLELIKGKIFEMSAPSVNHQRLLGEIYTDLHTFLKSKSCEAFVAPFDVRFPDQSKKDKDVYTVLQPDICVICDETKLDKRGCIGAPDIVVEVLSPSNNRTELKNKYDIYEAYGVREYWVIHPKKRTFLKYVLNSEGVFVVGELYEGGSDFVSDILPGFRLNIDEVFGLMK</sequence>
<proteinExistence type="predicted"/>
<dbReference type="CDD" id="cd06260">
    <property type="entry name" value="DUF820-like"/>
    <property type="match status" value="1"/>
</dbReference>
<reference evidence="2 4" key="1">
    <citation type="submission" date="2019-02" db="EMBL/GenBank/DDBJ databases">
        <title>Pedobacter sp. RP-3-8 sp. nov., isolated from Arctic soil.</title>
        <authorList>
            <person name="Dahal R.H."/>
        </authorList>
    </citation>
    <scope>NUCLEOTIDE SEQUENCE [LARGE SCALE GENOMIC DNA]</scope>
    <source>
        <strain evidence="2 4">RP-3-8</strain>
    </source>
</reference>
<dbReference type="PANTHER" id="PTHR36558:SF1">
    <property type="entry name" value="RESTRICTION ENDONUCLEASE DOMAIN-CONTAINING PROTEIN-RELATED"/>
    <property type="match status" value="1"/>
</dbReference>
<comment type="caution">
    <text evidence="2">The sequence shown here is derived from an EMBL/GenBank/DDBJ whole genome shotgun (WGS) entry which is preliminary data.</text>
</comment>
<gene>
    <name evidence="2" type="ORF">EZ444_21345</name>
    <name evidence="3" type="ORF">FBD94_10210</name>
</gene>
<dbReference type="AlphaFoldDB" id="A0A4R0MQ63"/>
<dbReference type="InterPro" id="IPR011335">
    <property type="entry name" value="Restrct_endonuc-II-like"/>
</dbReference>
<keyword evidence="2" id="KW-0378">Hydrolase</keyword>